<feature type="transmembrane region" description="Helical" evidence="7">
    <location>
        <begin position="195"/>
        <end position="216"/>
    </location>
</feature>
<reference evidence="8 9" key="1">
    <citation type="submission" date="2020-06" db="EMBL/GenBank/DDBJ databases">
        <title>Genomic analysis of Salicibibacter sp. NKC5-3.</title>
        <authorList>
            <person name="Oh Y.J."/>
        </authorList>
    </citation>
    <scope>NUCLEOTIDE SEQUENCE [LARGE SCALE GENOMIC DNA]</scope>
    <source>
        <strain evidence="8 9">NKC5-3</strain>
    </source>
</reference>
<dbReference type="EMBL" id="CP054705">
    <property type="protein sequence ID" value="QQK75421.1"/>
    <property type="molecule type" value="Genomic_DNA"/>
</dbReference>
<evidence type="ECO:0000256" key="1">
    <source>
        <dbReference type="ARBA" id="ARBA00004651"/>
    </source>
</evidence>
<feature type="transmembrane region" description="Helical" evidence="7">
    <location>
        <begin position="289"/>
        <end position="314"/>
    </location>
</feature>
<dbReference type="PANTHER" id="PTHR33567">
    <property type="entry name" value="CHROMATE ION TRANSPORTER (EUROFUNG)"/>
    <property type="match status" value="1"/>
</dbReference>
<organism evidence="8 9">
    <name type="scientific">Salicibibacter cibarius</name>
    <dbReference type="NCBI Taxonomy" id="2743000"/>
    <lineage>
        <taxon>Bacteria</taxon>
        <taxon>Bacillati</taxon>
        <taxon>Bacillota</taxon>
        <taxon>Bacilli</taxon>
        <taxon>Bacillales</taxon>
        <taxon>Bacillaceae</taxon>
        <taxon>Salicibibacter</taxon>
    </lineage>
</organism>
<proteinExistence type="inferred from homology"/>
<sequence length="391" mass="42088">MAYLKQLLEILVVSTRLGLTSFGGPIAHLGYFHEEYVRRRKWMDEKSYADLVALSQFLPGPASSQVGIGIGVMRGGVFGGFISFLGFTLPSVTALILFAFIAQEFGVVDAGFIQGLKIVAVAVVAHAILGMAQNLTPDLTRKTIALFALIATLMIPHSLSQIGVILIAGLVGYFIFRNNQNEEKLSMTFPISKRFGGICLTLFFGLLMSLPLLSHFSSMTWISIFDSFYRAGSLVFGGGHVVLPLLEREFVPTGLISEESFLAGYGVAQAVPGPLFTFASYIGADIGGWAGGLMATVAIFLPAFLLILGTLPFWYSLRENSKIKGAFMGVNAAVVGILISAFCQPIWTSAILTPMDFALAALLFFMLVYLKLPPWIIVLSGAIGGSLLAIF</sequence>
<dbReference type="Pfam" id="PF02417">
    <property type="entry name" value="Chromate_transp"/>
    <property type="match status" value="2"/>
</dbReference>
<protein>
    <submittedName>
        <fullName evidence="8">Chromate efflux transporter</fullName>
    </submittedName>
</protein>
<comment type="subcellular location">
    <subcellularLocation>
        <location evidence="1">Cell membrane</location>
        <topology evidence="1">Multi-pass membrane protein</topology>
    </subcellularLocation>
</comment>
<keyword evidence="5 7" id="KW-1133">Transmembrane helix</keyword>
<dbReference type="InterPro" id="IPR003370">
    <property type="entry name" value="Chromate_transpt"/>
</dbReference>
<dbReference type="GO" id="GO:0015109">
    <property type="term" value="F:chromate transmembrane transporter activity"/>
    <property type="evidence" value="ECO:0007669"/>
    <property type="project" value="InterPro"/>
</dbReference>
<comment type="similarity">
    <text evidence="2">Belongs to the chromate ion transporter (CHR) (TC 2.A.51) family.</text>
</comment>
<gene>
    <name evidence="8" type="primary">chrA</name>
    <name evidence="8" type="ORF">HUG15_07390</name>
</gene>
<evidence type="ECO:0000256" key="3">
    <source>
        <dbReference type="ARBA" id="ARBA00022475"/>
    </source>
</evidence>
<dbReference type="KEGG" id="scia:HUG15_07390"/>
<evidence type="ECO:0000313" key="8">
    <source>
        <dbReference type="EMBL" id="QQK75421.1"/>
    </source>
</evidence>
<dbReference type="PIRSF" id="PIRSF004810">
    <property type="entry name" value="ChrA"/>
    <property type="match status" value="1"/>
</dbReference>
<dbReference type="GO" id="GO:0005886">
    <property type="term" value="C:plasma membrane"/>
    <property type="evidence" value="ECO:0007669"/>
    <property type="project" value="UniProtKB-SubCell"/>
</dbReference>
<name>A0A7T6Z1V7_9BACI</name>
<feature type="transmembrane region" description="Helical" evidence="7">
    <location>
        <begin position="112"/>
        <end position="132"/>
    </location>
</feature>
<feature type="transmembrane region" description="Helical" evidence="7">
    <location>
        <begin position="359"/>
        <end position="390"/>
    </location>
</feature>
<dbReference type="NCBIfam" id="TIGR00937">
    <property type="entry name" value="2A51"/>
    <property type="match status" value="1"/>
</dbReference>
<evidence type="ECO:0000313" key="9">
    <source>
        <dbReference type="Proteomes" id="UP000595823"/>
    </source>
</evidence>
<keyword evidence="4 7" id="KW-0812">Transmembrane</keyword>
<evidence type="ECO:0000256" key="6">
    <source>
        <dbReference type="ARBA" id="ARBA00023136"/>
    </source>
</evidence>
<feature type="transmembrane region" description="Helical" evidence="7">
    <location>
        <begin position="144"/>
        <end position="175"/>
    </location>
</feature>
<evidence type="ECO:0000256" key="7">
    <source>
        <dbReference type="SAM" id="Phobius"/>
    </source>
</evidence>
<dbReference type="Proteomes" id="UP000595823">
    <property type="component" value="Chromosome"/>
</dbReference>
<dbReference type="PANTHER" id="PTHR33567:SF3">
    <property type="entry name" value="CHROMATE ION TRANSPORTER (EUROFUNG)"/>
    <property type="match status" value="1"/>
</dbReference>
<dbReference type="AlphaFoldDB" id="A0A7T6Z1V7"/>
<dbReference type="InterPro" id="IPR014047">
    <property type="entry name" value="Chr_Tranpt_l_chain"/>
</dbReference>
<keyword evidence="9" id="KW-1185">Reference proteome</keyword>
<evidence type="ECO:0000256" key="4">
    <source>
        <dbReference type="ARBA" id="ARBA00022692"/>
    </source>
</evidence>
<evidence type="ECO:0000256" key="5">
    <source>
        <dbReference type="ARBA" id="ARBA00022989"/>
    </source>
</evidence>
<feature type="transmembrane region" description="Helical" evidence="7">
    <location>
        <begin position="326"/>
        <end position="347"/>
    </location>
</feature>
<dbReference type="RefSeq" id="WP_200128070.1">
    <property type="nucleotide sequence ID" value="NZ_CP054705.1"/>
</dbReference>
<accession>A0A7T6Z1V7</accession>
<keyword evidence="6 7" id="KW-0472">Membrane</keyword>
<keyword evidence="3" id="KW-1003">Cell membrane</keyword>
<evidence type="ECO:0000256" key="2">
    <source>
        <dbReference type="ARBA" id="ARBA00005262"/>
    </source>
</evidence>
<feature type="transmembrane region" description="Helical" evidence="7">
    <location>
        <begin position="77"/>
        <end position="100"/>
    </location>
</feature>